<dbReference type="RefSeq" id="WP_006771756.1">
    <property type="nucleotide sequence ID" value="NZ_BQNJ01000001.1"/>
</dbReference>
<dbReference type="Gene3D" id="1.10.443.10">
    <property type="entry name" value="Intergrase catalytic core"/>
    <property type="match status" value="1"/>
</dbReference>
<dbReference type="InterPro" id="IPR010998">
    <property type="entry name" value="Integrase_recombinase_N"/>
</dbReference>
<evidence type="ECO:0000313" key="7">
    <source>
        <dbReference type="Proteomes" id="UP001055091"/>
    </source>
</evidence>
<organism evidence="6 7">
    <name type="scientific">Hungatella hathewayi</name>
    <dbReference type="NCBI Taxonomy" id="154046"/>
    <lineage>
        <taxon>Bacteria</taxon>
        <taxon>Bacillati</taxon>
        <taxon>Bacillota</taxon>
        <taxon>Clostridia</taxon>
        <taxon>Lachnospirales</taxon>
        <taxon>Lachnospiraceae</taxon>
        <taxon>Hungatella</taxon>
    </lineage>
</organism>
<dbReference type="GO" id="GO:0006310">
    <property type="term" value="P:DNA recombination"/>
    <property type="evidence" value="ECO:0007669"/>
    <property type="project" value="UniProtKB-KW"/>
</dbReference>
<dbReference type="Pfam" id="PF00589">
    <property type="entry name" value="Phage_integrase"/>
    <property type="match status" value="1"/>
</dbReference>
<dbReference type="GeneID" id="93147039"/>
<comment type="function">
    <text evidence="1">Site-specific tyrosine recombinase, which acts by catalyzing the cutting and rejoining of the recombining DNA molecules.</text>
</comment>
<evidence type="ECO:0000256" key="2">
    <source>
        <dbReference type="ARBA" id="ARBA00008857"/>
    </source>
</evidence>
<gene>
    <name evidence="6" type="primary">xerD_1</name>
    <name evidence="6" type="ORF">CE91St55_02200</name>
</gene>
<dbReference type="GO" id="GO:0015074">
    <property type="term" value="P:DNA integration"/>
    <property type="evidence" value="ECO:0007669"/>
    <property type="project" value="UniProtKB-KW"/>
</dbReference>
<dbReference type="InterPro" id="IPR002104">
    <property type="entry name" value="Integrase_catalytic"/>
</dbReference>
<comment type="caution">
    <text evidence="6">The sequence shown here is derived from an EMBL/GenBank/DDBJ whole genome shotgun (WGS) entry which is preliminary data.</text>
</comment>
<dbReference type="PANTHER" id="PTHR30349:SF41">
    <property type="entry name" value="INTEGRASE_RECOMBINASE PROTEIN MJ0367-RELATED"/>
    <property type="match status" value="1"/>
</dbReference>
<sequence>MNYNYEQQKIYLTDFINSLSLERNLSGKTIYAYKSDLLCMFTWLNENKYESINPHSISDYFLYLQNNKKLSPRSIRRKYVSIKQFFHYINVEKGVNEIFMKFSSRKFQLPKSLPRTLSKMEVNQLIATVSKEYKSASTDFYRRLCLRDMCIIEILFCLGLRIGEVAALNIEDYDSGEASFLIHGKGNKERMLFISSITVNQKLQKWIRTRQEFNLQDDALFVNKYGKRLSIYSIENLFYKYRELAHINSEATPHYLRHSFATQLLNNGADIRAVQDILGHSSIVTTQIYTEVSLKRKKEVLLNYNGRNFINLPEDSMIEEWLK</sequence>
<dbReference type="PROSITE" id="PS51898">
    <property type="entry name" value="TYR_RECOMBINASE"/>
    <property type="match status" value="1"/>
</dbReference>
<dbReference type="Gene3D" id="1.10.150.130">
    <property type="match status" value="1"/>
</dbReference>
<dbReference type="InterPro" id="IPR004107">
    <property type="entry name" value="Integrase_SAM-like_N"/>
</dbReference>
<reference evidence="6" key="1">
    <citation type="submission" date="2022-01" db="EMBL/GenBank/DDBJ databases">
        <title>Novel bile acid biosynthetic pathways are enriched in the microbiome of centenarians.</title>
        <authorList>
            <person name="Sato Y."/>
            <person name="Atarashi K."/>
            <person name="Plichta R.D."/>
            <person name="Arai Y."/>
            <person name="Sasajima S."/>
            <person name="Kearney M.S."/>
            <person name="Suda W."/>
            <person name="Takeshita K."/>
            <person name="Sasaki T."/>
            <person name="Okamoto S."/>
            <person name="Skelly N.A."/>
            <person name="Okamura Y."/>
            <person name="Vlamakis H."/>
            <person name="Li Y."/>
            <person name="Tanoue T."/>
            <person name="Takei H."/>
            <person name="Nittono H."/>
            <person name="Narushima S."/>
            <person name="Irie J."/>
            <person name="Itoh H."/>
            <person name="Moriya K."/>
            <person name="Sugiura Y."/>
            <person name="Suematsu M."/>
            <person name="Moritoki N."/>
            <person name="Shibata S."/>
            <person name="Littman R.D."/>
            <person name="Fischbach A.M."/>
            <person name="Uwamino Y."/>
            <person name="Inoue T."/>
            <person name="Honda A."/>
            <person name="Hattori M."/>
            <person name="Murai T."/>
            <person name="Xavier J.R."/>
            <person name="Hirose N."/>
            <person name="Honda K."/>
        </authorList>
    </citation>
    <scope>NUCLEOTIDE SEQUENCE</scope>
    <source>
        <strain evidence="6">CE91-St55</strain>
    </source>
</reference>
<evidence type="ECO:0000256" key="5">
    <source>
        <dbReference type="ARBA" id="ARBA00023172"/>
    </source>
</evidence>
<evidence type="ECO:0000256" key="1">
    <source>
        <dbReference type="ARBA" id="ARBA00003283"/>
    </source>
</evidence>
<evidence type="ECO:0000256" key="3">
    <source>
        <dbReference type="ARBA" id="ARBA00022908"/>
    </source>
</evidence>
<accession>A0A174XJC1</accession>
<evidence type="ECO:0000256" key="4">
    <source>
        <dbReference type="ARBA" id="ARBA00023125"/>
    </source>
</evidence>
<dbReference type="InterPro" id="IPR050090">
    <property type="entry name" value="Tyrosine_recombinase_XerCD"/>
</dbReference>
<proteinExistence type="inferred from homology"/>
<dbReference type="InterPro" id="IPR011010">
    <property type="entry name" value="DNA_brk_join_enz"/>
</dbReference>
<dbReference type="AlphaFoldDB" id="A0A174XJC1"/>
<dbReference type="PROSITE" id="PS51900">
    <property type="entry name" value="CB"/>
    <property type="match status" value="1"/>
</dbReference>
<dbReference type="Pfam" id="PF02899">
    <property type="entry name" value="Phage_int_SAM_1"/>
    <property type="match status" value="1"/>
</dbReference>
<keyword evidence="5" id="KW-0233">DNA recombination</keyword>
<name>A0A174XJC1_9FIRM</name>
<dbReference type="Proteomes" id="UP001055091">
    <property type="component" value="Unassembled WGS sequence"/>
</dbReference>
<comment type="similarity">
    <text evidence="2">Belongs to the 'phage' integrase family.</text>
</comment>
<dbReference type="InterPro" id="IPR013762">
    <property type="entry name" value="Integrase-like_cat_sf"/>
</dbReference>
<protein>
    <submittedName>
        <fullName evidence="6">Tyrosine recombinase XerD</fullName>
    </submittedName>
</protein>
<keyword evidence="4" id="KW-0238">DNA-binding</keyword>
<dbReference type="SUPFAM" id="SSF56349">
    <property type="entry name" value="DNA breaking-rejoining enzymes"/>
    <property type="match status" value="1"/>
</dbReference>
<evidence type="ECO:0000313" key="6">
    <source>
        <dbReference type="EMBL" id="GKG98238.1"/>
    </source>
</evidence>
<dbReference type="GO" id="GO:0003677">
    <property type="term" value="F:DNA binding"/>
    <property type="evidence" value="ECO:0007669"/>
    <property type="project" value="UniProtKB-UniRule"/>
</dbReference>
<keyword evidence="3" id="KW-0229">DNA integration</keyword>
<dbReference type="EMBL" id="BQNJ01000001">
    <property type="protein sequence ID" value="GKG98238.1"/>
    <property type="molecule type" value="Genomic_DNA"/>
</dbReference>
<dbReference type="InterPro" id="IPR044068">
    <property type="entry name" value="CB"/>
</dbReference>
<dbReference type="PANTHER" id="PTHR30349">
    <property type="entry name" value="PHAGE INTEGRASE-RELATED"/>
    <property type="match status" value="1"/>
</dbReference>